<dbReference type="PIRSF" id="PIRSF006398">
    <property type="entry name" value="Sec61_beta_euk"/>
    <property type="match status" value="1"/>
</dbReference>
<evidence type="ECO:0000256" key="10">
    <source>
        <dbReference type="PIRNR" id="PIRNR006398"/>
    </source>
</evidence>
<dbReference type="Pfam" id="PF03911">
    <property type="entry name" value="Sec61_beta"/>
    <property type="match status" value="1"/>
</dbReference>
<dbReference type="InterPro" id="IPR030671">
    <property type="entry name" value="Sec61-beta/Sbh"/>
</dbReference>
<feature type="region of interest" description="Disordered" evidence="11">
    <location>
        <begin position="1"/>
        <end position="57"/>
    </location>
</feature>
<sequence length="103" mass="10886">MKAEESVDSVKSTSSNVPVPGGPKSAIRRRNNQDRQAQSANQRPTSTRSAGAGGSSSTMLKLYTDEAQGLRVDPIVVMVMSLGFVFSVVALHVIAKISNKIIG</sequence>
<keyword evidence="9 10" id="KW-0472">Membrane</keyword>
<dbReference type="PANTHER" id="PTHR13509">
    <property type="entry name" value="SEC61 SUBUNIT BETA"/>
    <property type="match status" value="1"/>
</dbReference>
<feature type="transmembrane region" description="Helical" evidence="12">
    <location>
        <begin position="75"/>
        <end position="95"/>
    </location>
</feature>
<keyword evidence="3 10" id="KW-0813">Transport</keyword>
<evidence type="ECO:0000256" key="2">
    <source>
        <dbReference type="ARBA" id="ARBA00006103"/>
    </source>
</evidence>
<comment type="similarity">
    <text evidence="2 10">Belongs to the SEC61-beta family.</text>
</comment>
<keyword evidence="14" id="KW-1185">Reference proteome</keyword>
<dbReference type="OrthoDB" id="5401193at2759"/>
<protein>
    <recommendedName>
        <fullName evidence="10">Protein transport protein Sec61 subunit beta</fullName>
    </recommendedName>
</protein>
<evidence type="ECO:0000256" key="11">
    <source>
        <dbReference type="SAM" id="MobiDB-lite"/>
    </source>
</evidence>
<dbReference type="InterPro" id="IPR016482">
    <property type="entry name" value="SecG/Sec61-beta/Sbh"/>
</dbReference>
<keyword evidence="4 12" id="KW-0812">Transmembrane</keyword>
<evidence type="ECO:0000256" key="6">
    <source>
        <dbReference type="ARBA" id="ARBA00022927"/>
    </source>
</evidence>
<comment type="function">
    <text evidence="10">Necessary for protein translocation in the endoplasmic reticulum.</text>
</comment>
<evidence type="ECO:0000256" key="5">
    <source>
        <dbReference type="ARBA" id="ARBA00022824"/>
    </source>
</evidence>
<evidence type="ECO:0000256" key="3">
    <source>
        <dbReference type="ARBA" id="ARBA00022448"/>
    </source>
</evidence>
<proteinExistence type="inferred from homology"/>
<dbReference type="AlphaFoldDB" id="A0A1E3PT10"/>
<dbReference type="GO" id="GO:0006886">
    <property type="term" value="P:intracellular protein transport"/>
    <property type="evidence" value="ECO:0007669"/>
    <property type="project" value="InterPro"/>
</dbReference>
<evidence type="ECO:0000256" key="9">
    <source>
        <dbReference type="ARBA" id="ARBA00023136"/>
    </source>
</evidence>
<organism evidence="13 14">
    <name type="scientific">Nadsonia fulvescens var. elongata DSM 6958</name>
    <dbReference type="NCBI Taxonomy" id="857566"/>
    <lineage>
        <taxon>Eukaryota</taxon>
        <taxon>Fungi</taxon>
        <taxon>Dikarya</taxon>
        <taxon>Ascomycota</taxon>
        <taxon>Saccharomycotina</taxon>
        <taxon>Dipodascomycetes</taxon>
        <taxon>Dipodascales</taxon>
        <taxon>Dipodascales incertae sedis</taxon>
        <taxon>Nadsonia</taxon>
    </lineage>
</organism>
<evidence type="ECO:0000313" key="14">
    <source>
        <dbReference type="Proteomes" id="UP000095009"/>
    </source>
</evidence>
<dbReference type="EMBL" id="KV454406">
    <property type="protein sequence ID" value="ODQ68404.1"/>
    <property type="molecule type" value="Genomic_DNA"/>
</dbReference>
<keyword evidence="5 10" id="KW-0256">Endoplasmic reticulum</keyword>
<evidence type="ECO:0000256" key="12">
    <source>
        <dbReference type="SAM" id="Phobius"/>
    </source>
</evidence>
<evidence type="ECO:0000256" key="4">
    <source>
        <dbReference type="ARBA" id="ARBA00022692"/>
    </source>
</evidence>
<dbReference type="STRING" id="857566.A0A1E3PT10"/>
<dbReference type="Proteomes" id="UP000095009">
    <property type="component" value="Unassembled WGS sequence"/>
</dbReference>
<keyword evidence="6 10" id="KW-0653">Protein transport</keyword>
<keyword evidence="8 10" id="KW-0811">Translocation</keyword>
<evidence type="ECO:0000256" key="7">
    <source>
        <dbReference type="ARBA" id="ARBA00022989"/>
    </source>
</evidence>
<comment type="subcellular location">
    <subcellularLocation>
        <location evidence="1">Endoplasmic reticulum membrane</location>
        <topology evidence="1">Single-pass membrane protein</topology>
    </subcellularLocation>
</comment>
<keyword evidence="7 12" id="KW-1133">Transmembrane helix</keyword>
<evidence type="ECO:0000256" key="8">
    <source>
        <dbReference type="ARBA" id="ARBA00023010"/>
    </source>
</evidence>
<feature type="compositionally biased region" description="Polar residues" evidence="11">
    <location>
        <begin position="34"/>
        <end position="44"/>
    </location>
</feature>
<evidence type="ECO:0000313" key="13">
    <source>
        <dbReference type="EMBL" id="ODQ68404.1"/>
    </source>
</evidence>
<accession>A0A1E3PT10</accession>
<feature type="compositionally biased region" description="Low complexity" evidence="11">
    <location>
        <begin position="45"/>
        <end position="57"/>
    </location>
</feature>
<dbReference type="GO" id="GO:0005784">
    <property type="term" value="C:Sec61 translocon complex"/>
    <property type="evidence" value="ECO:0007669"/>
    <property type="project" value="UniProtKB-UniRule"/>
</dbReference>
<evidence type="ECO:0000256" key="1">
    <source>
        <dbReference type="ARBA" id="ARBA00004389"/>
    </source>
</evidence>
<name>A0A1E3PT10_9ASCO</name>
<reference evidence="13 14" key="1">
    <citation type="journal article" date="2016" name="Proc. Natl. Acad. Sci. U.S.A.">
        <title>Comparative genomics of biotechnologically important yeasts.</title>
        <authorList>
            <person name="Riley R."/>
            <person name="Haridas S."/>
            <person name="Wolfe K.H."/>
            <person name="Lopes M.R."/>
            <person name="Hittinger C.T."/>
            <person name="Goeker M."/>
            <person name="Salamov A.A."/>
            <person name="Wisecaver J.H."/>
            <person name="Long T.M."/>
            <person name="Calvey C.H."/>
            <person name="Aerts A.L."/>
            <person name="Barry K.W."/>
            <person name="Choi C."/>
            <person name="Clum A."/>
            <person name="Coughlan A.Y."/>
            <person name="Deshpande S."/>
            <person name="Douglass A.P."/>
            <person name="Hanson S.J."/>
            <person name="Klenk H.-P."/>
            <person name="LaButti K.M."/>
            <person name="Lapidus A."/>
            <person name="Lindquist E.A."/>
            <person name="Lipzen A.M."/>
            <person name="Meier-Kolthoff J.P."/>
            <person name="Ohm R.A."/>
            <person name="Otillar R.P."/>
            <person name="Pangilinan J.L."/>
            <person name="Peng Y."/>
            <person name="Rokas A."/>
            <person name="Rosa C.A."/>
            <person name="Scheuner C."/>
            <person name="Sibirny A.A."/>
            <person name="Slot J.C."/>
            <person name="Stielow J.B."/>
            <person name="Sun H."/>
            <person name="Kurtzman C.P."/>
            <person name="Blackwell M."/>
            <person name="Grigoriev I.V."/>
            <person name="Jeffries T.W."/>
        </authorList>
    </citation>
    <scope>NUCLEOTIDE SEQUENCE [LARGE SCALE GENOMIC DNA]</scope>
    <source>
        <strain evidence="13 14">DSM 6958</strain>
    </source>
</reference>
<gene>
    <name evidence="13" type="ORF">NADFUDRAFT_63840</name>
</gene>